<feature type="region of interest" description="Disordered" evidence="2">
    <location>
        <begin position="59"/>
        <end position="115"/>
    </location>
</feature>
<dbReference type="HOGENOM" id="CLU_121003_0_0_1"/>
<reference evidence="3" key="3">
    <citation type="submission" date="2025-09" db="UniProtKB">
        <authorList>
            <consortium name="Ensembl"/>
        </authorList>
    </citation>
    <scope>IDENTIFICATION</scope>
</reference>
<dbReference type="Pfam" id="PF05760">
    <property type="entry name" value="IER"/>
    <property type="match status" value="1"/>
</dbReference>
<evidence type="ECO:0000313" key="4">
    <source>
        <dbReference type="Proteomes" id="UP000005226"/>
    </source>
</evidence>
<evidence type="ECO:0008006" key="5">
    <source>
        <dbReference type="Google" id="ProtNLM"/>
    </source>
</evidence>
<evidence type="ECO:0000313" key="3">
    <source>
        <dbReference type="Ensembl" id="ENSTRUP00000005596.3"/>
    </source>
</evidence>
<accession>H2RZM5</accession>
<organism evidence="3 4">
    <name type="scientific">Takifugu rubripes</name>
    <name type="common">Japanese pufferfish</name>
    <name type="synonym">Fugu rubripes</name>
    <dbReference type="NCBI Taxonomy" id="31033"/>
    <lineage>
        <taxon>Eukaryota</taxon>
        <taxon>Metazoa</taxon>
        <taxon>Chordata</taxon>
        <taxon>Craniata</taxon>
        <taxon>Vertebrata</taxon>
        <taxon>Euteleostomi</taxon>
        <taxon>Actinopterygii</taxon>
        <taxon>Neopterygii</taxon>
        <taxon>Teleostei</taxon>
        <taxon>Neoteleostei</taxon>
        <taxon>Acanthomorphata</taxon>
        <taxon>Eupercaria</taxon>
        <taxon>Tetraodontiformes</taxon>
        <taxon>Tetradontoidea</taxon>
        <taxon>Tetraodontidae</taxon>
        <taxon>Takifugu</taxon>
    </lineage>
</organism>
<reference evidence="3" key="2">
    <citation type="submission" date="2025-08" db="UniProtKB">
        <authorList>
            <consortium name="Ensembl"/>
        </authorList>
    </citation>
    <scope>IDENTIFICATION</scope>
</reference>
<dbReference type="OMA" id="HMACENE"/>
<dbReference type="GeneTree" id="ENSGT00940000166693"/>
<feature type="compositionally biased region" description="Polar residues" evidence="2">
    <location>
        <begin position="90"/>
        <end position="103"/>
    </location>
</feature>
<keyword evidence="4" id="KW-1185">Reference proteome</keyword>
<evidence type="ECO:0000256" key="1">
    <source>
        <dbReference type="ARBA" id="ARBA00006186"/>
    </source>
</evidence>
<name>H2RZM5_TAKRU</name>
<dbReference type="Ensembl" id="ENSTRUT00000005631.3">
    <property type="protein sequence ID" value="ENSTRUP00000005596.3"/>
    <property type="gene ID" value="ENSTRUG00000002420.3"/>
</dbReference>
<dbReference type="STRING" id="31033.ENSTRUP00000005596"/>
<dbReference type="AlphaFoldDB" id="H2RZM5"/>
<dbReference type="PANTHER" id="PTHR15895">
    <property type="entry name" value="IMMEDIATE EARLY RESPONSE GENE"/>
    <property type="match status" value="1"/>
</dbReference>
<reference evidence="3 4" key="1">
    <citation type="journal article" date="2011" name="Genome Biol. Evol.">
        <title>Integration of the genetic map and genome assembly of fugu facilitates insights into distinct features of genome evolution in teleosts and mammals.</title>
        <authorList>
            <person name="Kai W."/>
            <person name="Kikuchi K."/>
            <person name="Tohari S."/>
            <person name="Chew A.K."/>
            <person name="Tay A."/>
            <person name="Fujiwara A."/>
            <person name="Hosoya S."/>
            <person name="Suetake H."/>
            <person name="Naruse K."/>
            <person name="Brenner S."/>
            <person name="Suzuki Y."/>
            <person name="Venkatesh B."/>
        </authorList>
    </citation>
    <scope>NUCLEOTIDE SEQUENCE [LARGE SCALE GENOMIC DNA]</scope>
</reference>
<evidence type="ECO:0000256" key="2">
    <source>
        <dbReference type="SAM" id="MobiDB-lite"/>
    </source>
</evidence>
<dbReference type="Proteomes" id="UP000005226">
    <property type="component" value="Chromosome 5"/>
</dbReference>
<dbReference type="InParanoid" id="H2RZM5"/>
<protein>
    <recommendedName>
        <fullName evidence="5">Immediate early response 2b</fullName>
    </recommendedName>
</protein>
<dbReference type="InterPro" id="IPR008653">
    <property type="entry name" value="IER"/>
</dbReference>
<proteinExistence type="inferred from homology"/>
<comment type="similarity">
    <text evidence="1">Belongs to the IER family.</text>
</comment>
<sequence length="168" mass="18400">MDVSDKAKRIMVSAVEKLKHSRAQRGGLRLHRTLLLTLAIRSARDLFYAAQMLMETQMTAEPSAAPSDHPVSPSSAGEALVSYPRDPSCGASNKGNRHVSSFVQPHRKRRAKATTEPDFLPCKKARVERDTGTQQPPICGPRVTALSLCVYVFGVRKVHYVGQEAGFG</sequence>